<dbReference type="PANTHER" id="PTHR11142">
    <property type="entry name" value="PSEUDOURIDYLATE SYNTHASE"/>
    <property type="match status" value="1"/>
</dbReference>
<dbReference type="Pfam" id="PF01416">
    <property type="entry name" value="PseudoU_synth_1"/>
    <property type="match status" value="2"/>
</dbReference>
<evidence type="ECO:0000256" key="2">
    <source>
        <dbReference type="ARBA" id="ARBA00022694"/>
    </source>
</evidence>
<comment type="similarity">
    <text evidence="1 4 7">Belongs to the tRNA pseudouridine synthase TruA family.</text>
</comment>
<dbReference type="NCBIfam" id="TIGR00071">
    <property type="entry name" value="hisT_truA"/>
    <property type="match status" value="1"/>
</dbReference>
<dbReference type="GO" id="GO:0003723">
    <property type="term" value="F:RNA binding"/>
    <property type="evidence" value="ECO:0007669"/>
    <property type="project" value="InterPro"/>
</dbReference>
<comment type="subunit">
    <text evidence="4">Homodimer.</text>
</comment>
<dbReference type="EMBL" id="JABVCQ010000037">
    <property type="protein sequence ID" value="MBB1127140.1"/>
    <property type="molecule type" value="Genomic_DNA"/>
</dbReference>
<dbReference type="InterPro" id="IPR020095">
    <property type="entry name" value="PsdUridine_synth_TruA_C"/>
</dbReference>
<comment type="catalytic activity">
    <reaction evidence="4 7">
        <text>uridine(38/39/40) in tRNA = pseudouridine(38/39/40) in tRNA</text>
        <dbReference type="Rhea" id="RHEA:22376"/>
        <dbReference type="Rhea" id="RHEA-COMP:10085"/>
        <dbReference type="Rhea" id="RHEA-COMP:10087"/>
        <dbReference type="ChEBI" id="CHEBI:65314"/>
        <dbReference type="ChEBI" id="CHEBI:65315"/>
        <dbReference type="EC" id="5.4.99.12"/>
    </reaction>
</comment>
<proteinExistence type="inferred from homology"/>
<dbReference type="Gene3D" id="3.30.70.580">
    <property type="entry name" value="Pseudouridine synthase I, catalytic domain, N-terminal subdomain"/>
    <property type="match status" value="1"/>
</dbReference>
<dbReference type="Gene3D" id="3.30.70.660">
    <property type="entry name" value="Pseudouridine synthase I, catalytic domain, C-terminal subdomain"/>
    <property type="match status" value="1"/>
</dbReference>
<keyword evidence="2 4" id="KW-0819">tRNA processing</keyword>
<evidence type="ECO:0000256" key="5">
    <source>
        <dbReference type="PIRSR" id="PIRSR001430-1"/>
    </source>
</evidence>
<evidence type="ECO:0000259" key="8">
    <source>
        <dbReference type="Pfam" id="PF01416"/>
    </source>
</evidence>
<comment type="caution">
    <text evidence="4">Lacks conserved residue(s) required for the propagation of feature annotation.</text>
</comment>
<dbReference type="Proteomes" id="UP000548632">
    <property type="component" value="Unassembled WGS sequence"/>
</dbReference>
<dbReference type="GO" id="GO:0160147">
    <property type="term" value="F:tRNA pseudouridine(38-40) synthase activity"/>
    <property type="evidence" value="ECO:0007669"/>
    <property type="project" value="UniProtKB-EC"/>
</dbReference>
<dbReference type="FunFam" id="3.30.70.580:FF:000001">
    <property type="entry name" value="tRNA pseudouridine synthase A"/>
    <property type="match status" value="1"/>
</dbReference>
<reference evidence="9 10" key="1">
    <citation type="journal article" date="2020" name="Arch. Microbiol.">
        <title>The genome sequence of the giant phototrophic gammaproteobacterium Thiospirillum jenense gives insight into its physiological properties and phylogenetic relationships.</title>
        <authorList>
            <person name="Imhoff J.F."/>
            <person name="Meyer T.E."/>
            <person name="Kyndt J.A."/>
        </authorList>
    </citation>
    <scope>NUCLEOTIDE SEQUENCE [LARGE SCALE GENOMIC DNA]</scope>
    <source>
        <strain evidence="9 10">DSM 216</strain>
    </source>
</reference>
<feature type="domain" description="Pseudouridine synthase I TruA alpha/beta" evidence="8">
    <location>
        <begin position="138"/>
        <end position="240"/>
    </location>
</feature>
<dbReference type="InterPro" id="IPR001406">
    <property type="entry name" value="PsdUridine_synth_TruA"/>
</dbReference>
<dbReference type="EC" id="5.4.99.12" evidence="4"/>
<dbReference type="AlphaFoldDB" id="A0A839HGM6"/>
<feature type="domain" description="Pseudouridine synthase I TruA alpha/beta" evidence="8">
    <location>
        <begin position="3"/>
        <end position="98"/>
    </location>
</feature>
<dbReference type="InterPro" id="IPR020097">
    <property type="entry name" value="PsdUridine_synth_TruA_a/b_dom"/>
</dbReference>
<gene>
    <name evidence="4 9" type="primary">truA</name>
    <name evidence="9" type="ORF">HUK38_13040</name>
</gene>
<dbReference type="InterPro" id="IPR020094">
    <property type="entry name" value="TruA/RsuA/RluB/E/F_N"/>
</dbReference>
<feature type="active site" description="Nucleophile" evidence="4 5">
    <location>
        <position position="47"/>
    </location>
</feature>
<sequence>MGVEYDGSDFAGWQLQHHAVTVQGCLEAAVSQVAAQPVRLHCAGRTDAGVHALGQVAHFETTAERPPRAWLLGINSHLPPTVSVTWVKPVAAEFHARFSAIARHYRYLIVTRPTRSALMHQRAVWTHHRLDVTAMAQAAQALVGQHDFSSFRAMQCQAKSPVRTVHALTIQQRGDFITLDISADGFLHHQVRNIAGVLMAIGRHERAVEWTAQLLTLRDRRQGGVTAPPHGLYLMRVDYPTQFQINIENEQCTLNNYSVFTG</sequence>
<name>A0A839HGM6_9GAMM</name>
<dbReference type="PIRSF" id="PIRSF001430">
    <property type="entry name" value="tRNA_psdUrid_synth"/>
    <property type="match status" value="1"/>
</dbReference>
<dbReference type="InterPro" id="IPR020103">
    <property type="entry name" value="PsdUridine_synth_cat_dom_sf"/>
</dbReference>
<evidence type="ECO:0000256" key="7">
    <source>
        <dbReference type="RuleBase" id="RU003792"/>
    </source>
</evidence>
<dbReference type="SUPFAM" id="SSF55120">
    <property type="entry name" value="Pseudouridine synthase"/>
    <property type="match status" value="1"/>
</dbReference>
<keyword evidence="3 4" id="KW-0413">Isomerase</keyword>
<evidence type="ECO:0000256" key="3">
    <source>
        <dbReference type="ARBA" id="ARBA00023235"/>
    </source>
</evidence>
<dbReference type="HAMAP" id="MF_00171">
    <property type="entry name" value="TruA"/>
    <property type="match status" value="1"/>
</dbReference>
<keyword evidence="10" id="KW-1185">Reference proteome</keyword>
<feature type="binding site" evidence="4 6">
    <location>
        <position position="105"/>
    </location>
    <ligand>
        <name>substrate</name>
    </ligand>
</feature>
<comment type="function">
    <text evidence="4">Formation of pseudouridine at positions 38, 39 and 40 in the anticodon stem and loop of transfer RNAs.</text>
</comment>
<dbReference type="PANTHER" id="PTHR11142:SF0">
    <property type="entry name" value="TRNA PSEUDOURIDINE SYNTHASE-LIKE 1"/>
    <property type="match status" value="1"/>
</dbReference>
<evidence type="ECO:0000313" key="10">
    <source>
        <dbReference type="Proteomes" id="UP000548632"/>
    </source>
</evidence>
<protein>
    <recommendedName>
        <fullName evidence="4">tRNA pseudouridine synthase A</fullName>
        <ecNumber evidence="4">5.4.99.12</ecNumber>
    </recommendedName>
    <alternativeName>
        <fullName evidence="4">tRNA pseudouridine(38-40) synthase</fullName>
    </alternativeName>
    <alternativeName>
        <fullName evidence="4">tRNA pseudouridylate synthase I</fullName>
    </alternativeName>
    <alternativeName>
        <fullName evidence="4">tRNA-uridine isomerase I</fullName>
    </alternativeName>
</protein>
<dbReference type="GO" id="GO:0031119">
    <property type="term" value="P:tRNA pseudouridine synthesis"/>
    <property type="evidence" value="ECO:0007669"/>
    <property type="project" value="UniProtKB-UniRule"/>
</dbReference>
<evidence type="ECO:0000313" key="9">
    <source>
        <dbReference type="EMBL" id="MBB1127140.1"/>
    </source>
</evidence>
<accession>A0A839HGM6</accession>
<evidence type="ECO:0000256" key="6">
    <source>
        <dbReference type="PIRSR" id="PIRSR001430-2"/>
    </source>
</evidence>
<organism evidence="9 10">
    <name type="scientific">Thiospirillum jenense</name>
    <dbReference type="NCBI Taxonomy" id="1653858"/>
    <lineage>
        <taxon>Bacteria</taxon>
        <taxon>Pseudomonadati</taxon>
        <taxon>Pseudomonadota</taxon>
        <taxon>Gammaproteobacteria</taxon>
        <taxon>Chromatiales</taxon>
        <taxon>Chromatiaceae</taxon>
        <taxon>Thiospirillum</taxon>
    </lineage>
</organism>
<evidence type="ECO:0000256" key="1">
    <source>
        <dbReference type="ARBA" id="ARBA00009375"/>
    </source>
</evidence>
<evidence type="ECO:0000256" key="4">
    <source>
        <dbReference type="HAMAP-Rule" id="MF_00171"/>
    </source>
</evidence>
<dbReference type="CDD" id="cd02570">
    <property type="entry name" value="PseudoU_synth_EcTruA"/>
    <property type="match status" value="1"/>
</dbReference>
<comment type="caution">
    <text evidence="9">The sequence shown here is derived from an EMBL/GenBank/DDBJ whole genome shotgun (WGS) entry which is preliminary data.</text>
</comment>